<feature type="coiled-coil region" evidence="8">
    <location>
        <begin position="299"/>
        <end position="354"/>
    </location>
</feature>
<feature type="compositionally biased region" description="Low complexity" evidence="9">
    <location>
        <begin position="79"/>
        <end position="93"/>
    </location>
</feature>
<dbReference type="InterPro" id="IPR028168">
    <property type="entry name" value="KASH5_CC"/>
</dbReference>
<keyword evidence="5" id="KW-1133">Transmembrane helix</keyword>
<feature type="region of interest" description="Disordered" evidence="9">
    <location>
        <begin position="370"/>
        <end position="393"/>
    </location>
</feature>
<evidence type="ECO:0000259" key="10">
    <source>
        <dbReference type="Pfam" id="PF14662"/>
    </source>
</evidence>
<evidence type="ECO:0000256" key="6">
    <source>
        <dbReference type="ARBA" id="ARBA00023054"/>
    </source>
</evidence>
<evidence type="ECO:0000256" key="7">
    <source>
        <dbReference type="ARBA" id="ARBA00023136"/>
    </source>
</evidence>
<organism evidence="11 12">
    <name type="scientific">Danionella cerebrum</name>
    <dbReference type="NCBI Taxonomy" id="2873325"/>
    <lineage>
        <taxon>Eukaryota</taxon>
        <taxon>Metazoa</taxon>
        <taxon>Chordata</taxon>
        <taxon>Craniata</taxon>
        <taxon>Vertebrata</taxon>
        <taxon>Euteleostomi</taxon>
        <taxon>Actinopterygii</taxon>
        <taxon>Neopterygii</taxon>
        <taxon>Teleostei</taxon>
        <taxon>Ostariophysi</taxon>
        <taxon>Cypriniformes</taxon>
        <taxon>Danionidae</taxon>
        <taxon>Danioninae</taxon>
        <taxon>Danionella</taxon>
    </lineage>
</organism>
<dbReference type="GO" id="GO:0005789">
    <property type="term" value="C:endoplasmic reticulum membrane"/>
    <property type="evidence" value="ECO:0007669"/>
    <property type="project" value="TreeGrafter"/>
</dbReference>
<dbReference type="Proteomes" id="UP000316079">
    <property type="component" value="Unassembled WGS sequence"/>
</dbReference>
<dbReference type="Pfam" id="PF14662">
    <property type="entry name" value="KASH_CCD"/>
    <property type="match status" value="1"/>
</dbReference>
<comment type="caution">
    <text evidence="11">The sequence shown here is derived from an EMBL/GenBank/DDBJ whole genome shotgun (WGS) entry which is preliminary data.</text>
</comment>
<gene>
    <name evidence="11" type="ORF">DNTS_020213</name>
</gene>
<keyword evidence="7" id="KW-0472">Membrane</keyword>
<dbReference type="STRING" id="623744.A0A553N9Y0"/>
<name>A0A553N9Y0_9TELE</name>
<feature type="compositionally biased region" description="Polar residues" evidence="9">
    <location>
        <begin position="371"/>
        <end position="386"/>
    </location>
</feature>
<dbReference type="PANTHER" id="PTHR15352:SF3">
    <property type="entry name" value="INOSITOL 1,4,5-TRIPHOSPHATE RECEPTOR ASSOCIATED 2"/>
    <property type="match status" value="1"/>
</dbReference>
<sequence length="474" mass="52955">MDIGVAPRRHNPVDSICRKLQTIQRRDQEVNSPFQIPKFQSNSYDSPHSGLRLNLEAILKKRAGHNEGDSDCDSSAGMLTPTASPGPGSTSSTPLAPITPANATYTVSSTLGALSTIGDKRPTPRNTRAFQGICSTPAAGTGDTYFNFTPRYSTQTQVDGLNTEGRSPRIPTPGLFSYNLNLSSDISTMKGELNYPVLVVKRLSFGEGSRFPSEPKKESLAEVSLICKVCVSHIMDFLRHTICRNSEDSGLEELCNMLDPEQKDISIDLDTYHAIMKEWIDDCRNQGKESKNDTQQEPLKLLDSLSADLQLNNQKLQEEVRKLKQAVENMEDTNQKLIEENEELKAQAKIGQQSLQKEKLLKEEVEEMKQSLFSSEDSRSQASAQRKQMERENQSLISKMADLQEENLKVTLEAEELQKKMTDLFDLNADLQIQIHSFDAVLADKEAVMQEKMKLIDELKAAIVEYSSVTEVNC</sequence>
<reference evidence="11 12" key="1">
    <citation type="journal article" date="2019" name="Sci. Data">
        <title>Hybrid genome assembly and annotation of Danionella translucida.</title>
        <authorList>
            <person name="Kadobianskyi M."/>
            <person name="Schulze L."/>
            <person name="Schuelke M."/>
            <person name="Judkewitz B."/>
        </authorList>
    </citation>
    <scope>NUCLEOTIDE SEQUENCE [LARGE SCALE GENOMIC DNA]</scope>
    <source>
        <strain evidence="11 12">Bolton</strain>
    </source>
</reference>
<evidence type="ECO:0000256" key="8">
    <source>
        <dbReference type="SAM" id="Coils"/>
    </source>
</evidence>
<keyword evidence="4" id="KW-0812">Transmembrane</keyword>
<keyword evidence="6 8" id="KW-0175">Coiled coil</keyword>
<protein>
    <recommendedName>
        <fullName evidence="10">KASH5-like coiled-coil domain-containing protein</fullName>
    </recommendedName>
</protein>
<keyword evidence="3" id="KW-0963">Cytoplasm</keyword>
<keyword evidence="12" id="KW-1185">Reference proteome</keyword>
<dbReference type="PANTHER" id="PTHR15352">
    <property type="entry name" value="LYMPHOID-RESTRICTED MEMBRANE PROTEIN, JAW1"/>
    <property type="match status" value="1"/>
</dbReference>
<evidence type="ECO:0000256" key="1">
    <source>
        <dbReference type="ARBA" id="ARBA00004167"/>
    </source>
</evidence>
<evidence type="ECO:0000313" key="11">
    <source>
        <dbReference type="EMBL" id="TRY62251.1"/>
    </source>
</evidence>
<dbReference type="AlphaFoldDB" id="A0A553N9Y0"/>
<comment type="subcellular location">
    <subcellularLocation>
        <location evidence="2">Cytoplasm</location>
    </subcellularLocation>
    <subcellularLocation>
        <location evidence="1">Membrane</location>
        <topology evidence="1">Single-pass membrane protein</topology>
    </subcellularLocation>
</comment>
<evidence type="ECO:0000313" key="12">
    <source>
        <dbReference type="Proteomes" id="UP000316079"/>
    </source>
</evidence>
<dbReference type="EMBL" id="SRMA01027013">
    <property type="protein sequence ID" value="TRY62251.1"/>
    <property type="molecule type" value="Genomic_DNA"/>
</dbReference>
<dbReference type="InterPro" id="IPR008677">
    <property type="entry name" value="MRVI1"/>
</dbReference>
<accession>A0A553N9Y0</accession>
<evidence type="ECO:0000256" key="3">
    <source>
        <dbReference type="ARBA" id="ARBA00022490"/>
    </source>
</evidence>
<evidence type="ECO:0000256" key="5">
    <source>
        <dbReference type="ARBA" id="ARBA00022989"/>
    </source>
</evidence>
<evidence type="ECO:0000256" key="9">
    <source>
        <dbReference type="SAM" id="MobiDB-lite"/>
    </source>
</evidence>
<feature type="region of interest" description="Disordered" evidence="9">
    <location>
        <begin position="64"/>
        <end position="93"/>
    </location>
</feature>
<dbReference type="OrthoDB" id="10062605at2759"/>
<evidence type="ECO:0000256" key="4">
    <source>
        <dbReference type="ARBA" id="ARBA00022692"/>
    </source>
</evidence>
<proteinExistence type="predicted"/>
<evidence type="ECO:0000256" key="2">
    <source>
        <dbReference type="ARBA" id="ARBA00004496"/>
    </source>
</evidence>
<feature type="domain" description="KASH5-like coiled-coil" evidence="10">
    <location>
        <begin position="307"/>
        <end position="471"/>
    </location>
</feature>